<evidence type="ECO:0000256" key="1">
    <source>
        <dbReference type="SAM" id="MobiDB-lite"/>
    </source>
</evidence>
<feature type="region of interest" description="Disordered" evidence="1">
    <location>
        <begin position="453"/>
        <end position="480"/>
    </location>
</feature>
<dbReference type="InterPro" id="IPR007321">
    <property type="entry name" value="Transposase_28"/>
</dbReference>
<sequence length="876" mass="97250">MAKEVVRVEDAECSLTQERLGELESYYSLTAVNPTLPEGHERANTPPSGKIMIYEKFLEYGLHFPLMPMFRKIVEAYGRPLAQYTPNLITIVLAFVHVCNKTGVEPDIFLFRCFYKLVRYGKSFPGWFSFTKNLHGPSKELVAKNESSKHWRSGFFYVDANFVSLFPWTSDEGGTITLDPWTKKDKKDIETRRRDLEKLAGWRKTYTYRQITSLSDGISSHNQDEEEQYAEEEPREVTPPETGAASSEQTTRTPVEGSKRGSSSGRSSGHLKRKRGASEVVEVDPLSFSLPSIHELSSLDDLLKEGYADPGRGTDLFEDIPAGNALLTFDPPRVECSELPETGAMRLEDGMRQDVPVAGRAGSQHVCVRMRGPEGATGLGPEDGHERGQQGQGHGGHVQGLGREESAFRRREEAPGRGGCEGEGGAQGRGADPPPRDRKLAGHECLEVSAGHVHLGRGPTVPGVDRVRPRDKRHHGPCHGEGARKVVLDIEAAQKKTEDIQPILEKYADRDRKGKTSAVRLRCKARKHFRDMDFARLPIMQQISEACASLSKPEDILNIPGSPSFVFQRRPPSTPPGPEEEPAIVASEPPPQGHNSGSRGGGGTSTDSNARSGDKGKGTAPDFPSHPDGTSRGLPVTRGLWETSGIPWIDMQLPDPHHDPTAFPLYAAVGGALADPNVDRGRGRLSGLEGQLEEALQTFRASELHEARKTVLEAKAENDRLDKLWRDTEAYWEDHLKNSIQLEMLANNRLRTFEAKIRKKKKDEGLAEPDPEDFIPRNYFESVLVHLRKAYALVAVKWDRSSDKIEALRAYAGQLRTALESAISFIVETGKEYDFAALWPEPCPAMRDEPTSPTREAERMIYENDALFFELGQGSR</sequence>
<evidence type="ECO:0000259" key="2">
    <source>
        <dbReference type="Pfam" id="PF04195"/>
    </source>
</evidence>
<keyword evidence="4" id="KW-1185">Reference proteome</keyword>
<dbReference type="Proteomes" id="UP001161247">
    <property type="component" value="Chromosome 6"/>
</dbReference>
<feature type="region of interest" description="Disordered" evidence="1">
    <location>
        <begin position="215"/>
        <end position="279"/>
    </location>
</feature>
<protein>
    <submittedName>
        <fullName evidence="3">OLC1v1007963C1</fullName>
    </submittedName>
</protein>
<feature type="domain" description="Transposase (putative) gypsy type" evidence="2">
    <location>
        <begin position="53"/>
        <end position="117"/>
    </location>
</feature>
<feature type="compositionally biased region" description="Gly residues" evidence="1">
    <location>
        <begin position="390"/>
        <end position="399"/>
    </location>
</feature>
<gene>
    <name evidence="3" type="ORF">OLC1_LOCUS16488</name>
</gene>
<dbReference type="EMBL" id="OX459123">
    <property type="protein sequence ID" value="CAI9108390.1"/>
    <property type="molecule type" value="Genomic_DNA"/>
</dbReference>
<evidence type="ECO:0000313" key="4">
    <source>
        <dbReference type="Proteomes" id="UP001161247"/>
    </source>
</evidence>
<accession>A0AAV1DKH5</accession>
<feature type="compositionally biased region" description="Basic and acidic residues" evidence="1">
    <location>
        <begin position="402"/>
        <end position="415"/>
    </location>
</feature>
<feature type="region of interest" description="Disordered" evidence="1">
    <location>
        <begin position="559"/>
        <end position="635"/>
    </location>
</feature>
<name>A0AAV1DKH5_OLDCO</name>
<reference evidence="3" key="1">
    <citation type="submission" date="2023-03" db="EMBL/GenBank/DDBJ databases">
        <authorList>
            <person name="Julca I."/>
        </authorList>
    </citation>
    <scope>NUCLEOTIDE SEQUENCE</scope>
</reference>
<proteinExistence type="predicted"/>
<dbReference type="AlphaFoldDB" id="A0AAV1DKH5"/>
<feature type="compositionally biased region" description="Polar residues" evidence="1">
    <location>
        <begin position="244"/>
        <end position="253"/>
    </location>
</feature>
<evidence type="ECO:0000313" key="3">
    <source>
        <dbReference type="EMBL" id="CAI9108390.1"/>
    </source>
</evidence>
<feature type="compositionally biased region" description="Acidic residues" evidence="1">
    <location>
        <begin position="224"/>
        <end position="234"/>
    </location>
</feature>
<feature type="region of interest" description="Disordered" evidence="1">
    <location>
        <begin position="371"/>
        <end position="439"/>
    </location>
</feature>
<dbReference type="Pfam" id="PF04195">
    <property type="entry name" value="Transposase_28"/>
    <property type="match status" value="1"/>
</dbReference>
<feature type="compositionally biased region" description="Gly residues" evidence="1">
    <location>
        <begin position="416"/>
        <end position="428"/>
    </location>
</feature>
<organism evidence="3 4">
    <name type="scientific">Oldenlandia corymbosa var. corymbosa</name>
    <dbReference type="NCBI Taxonomy" id="529605"/>
    <lineage>
        <taxon>Eukaryota</taxon>
        <taxon>Viridiplantae</taxon>
        <taxon>Streptophyta</taxon>
        <taxon>Embryophyta</taxon>
        <taxon>Tracheophyta</taxon>
        <taxon>Spermatophyta</taxon>
        <taxon>Magnoliopsida</taxon>
        <taxon>eudicotyledons</taxon>
        <taxon>Gunneridae</taxon>
        <taxon>Pentapetalae</taxon>
        <taxon>asterids</taxon>
        <taxon>lamiids</taxon>
        <taxon>Gentianales</taxon>
        <taxon>Rubiaceae</taxon>
        <taxon>Rubioideae</taxon>
        <taxon>Spermacoceae</taxon>
        <taxon>Hedyotis-Oldenlandia complex</taxon>
        <taxon>Oldenlandia</taxon>
    </lineage>
</organism>